<dbReference type="Gene3D" id="3.40.190.10">
    <property type="entry name" value="Periplasmic binding protein-like II"/>
    <property type="match status" value="1"/>
</dbReference>
<accession>A0A1W2BX97</accession>
<dbReference type="PIRSF" id="PIRSF017082">
    <property type="entry name" value="YflP"/>
    <property type="match status" value="1"/>
</dbReference>
<feature type="chain" id="PRO_5013071556" evidence="2">
    <location>
        <begin position="22"/>
        <end position="318"/>
    </location>
</feature>
<gene>
    <name evidence="3" type="ORF">SAMN06296008_11641</name>
</gene>
<keyword evidence="3" id="KW-0675">Receptor</keyword>
<dbReference type="Pfam" id="PF03401">
    <property type="entry name" value="TctC"/>
    <property type="match status" value="1"/>
</dbReference>
<dbReference type="Gene3D" id="3.40.190.150">
    <property type="entry name" value="Bordetella uptake gene, domain 1"/>
    <property type="match status" value="1"/>
</dbReference>
<dbReference type="CDD" id="cd13578">
    <property type="entry name" value="PBP2_Bug27"/>
    <property type="match status" value="1"/>
</dbReference>
<dbReference type="PANTHER" id="PTHR42928:SF5">
    <property type="entry name" value="BLR1237 PROTEIN"/>
    <property type="match status" value="1"/>
</dbReference>
<protein>
    <submittedName>
        <fullName evidence="3">Tripartite-type tricarboxylate transporter, receptor component TctC</fullName>
    </submittedName>
</protein>
<dbReference type="InterPro" id="IPR042100">
    <property type="entry name" value="Bug_dom1"/>
</dbReference>
<feature type="signal peptide" evidence="2">
    <location>
        <begin position="1"/>
        <end position="21"/>
    </location>
</feature>
<dbReference type="RefSeq" id="WP_084285508.1">
    <property type="nucleotide sequence ID" value="NZ_FWXJ01000016.1"/>
</dbReference>
<dbReference type="OrthoDB" id="9126050at2"/>
<dbReference type="EMBL" id="FWXJ01000016">
    <property type="protein sequence ID" value="SMC77394.1"/>
    <property type="molecule type" value="Genomic_DNA"/>
</dbReference>
<dbReference type="InterPro" id="IPR005064">
    <property type="entry name" value="BUG"/>
</dbReference>
<sequence length="318" mass="34349">MIRSKNIVFLLSILFSSLGFAQGSKTTTIIVPFASSGTVDIVARQLAPDLSKLLGDSVVIENRGGGGGTIGTTKLATSNPDGKTLMFHHMGFVFNPALYDKLPFDTRRDIIPLASIGVTPNVLVVTNALPVKNVSEFLAYVNKYPDKVNFGSGGVGSAGHLAMEMLKDRAHFRATHIPYKGSGPAIVDLISGQIQVMFMTIAAIKPYIDSGQVRAIATSGLVRTPSLPTIPTLDESGLKGFSFEPWYGSFAPAKTPPKTLDQIHKAINESLKDPENQTKLLAQGLEVKPMSRAQFADQVELDLVKWDKLIRKLEIKAD</sequence>
<dbReference type="STRING" id="1938817.SAMN06296008_11641"/>
<reference evidence="3 4" key="1">
    <citation type="submission" date="2017-04" db="EMBL/GenBank/DDBJ databases">
        <authorList>
            <person name="Afonso C.L."/>
            <person name="Miller P.J."/>
            <person name="Scott M.A."/>
            <person name="Spackman E."/>
            <person name="Goraichik I."/>
            <person name="Dimitrov K.M."/>
            <person name="Suarez D.L."/>
            <person name="Swayne D.E."/>
        </authorList>
    </citation>
    <scope>NUCLEOTIDE SEQUENCE [LARGE SCALE GENOMIC DNA]</scope>
    <source>
        <strain evidence="3 4">VK13</strain>
    </source>
</reference>
<keyword evidence="4" id="KW-1185">Reference proteome</keyword>
<dbReference type="Proteomes" id="UP000192708">
    <property type="component" value="Unassembled WGS sequence"/>
</dbReference>
<dbReference type="SUPFAM" id="SSF53850">
    <property type="entry name" value="Periplasmic binding protein-like II"/>
    <property type="match status" value="1"/>
</dbReference>
<evidence type="ECO:0000256" key="2">
    <source>
        <dbReference type="SAM" id="SignalP"/>
    </source>
</evidence>
<keyword evidence="2" id="KW-0732">Signal</keyword>
<evidence type="ECO:0000313" key="4">
    <source>
        <dbReference type="Proteomes" id="UP000192708"/>
    </source>
</evidence>
<dbReference type="AlphaFoldDB" id="A0A1W2BX97"/>
<evidence type="ECO:0000313" key="3">
    <source>
        <dbReference type="EMBL" id="SMC77394.1"/>
    </source>
</evidence>
<organism evidence="3 4">
    <name type="scientific">Polynucleobacter kasalickyi</name>
    <dbReference type="NCBI Taxonomy" id="1938817"/>
    <lineage>
        <taxon>Bacteria</taxon>
        <taxon>Pseudomonadati</taxon>
        <taxon>Pseudomonadota</taxon>
        <taxon>Betaproteobacteria</taxon>
        <taxon>Burkholderiales</taxon>
        <taxon>Burkholderiaceae</taxon>
        <taxon>Polynucleobacter</taxon>
    </lineage>
</organism>
<proteinExistence type="inferred from homology"/>
<comment type="similarity">
    <text evidence="1">Belongs to the UPF0065 (bug) family.</text>
</comment>
<dbReference type="PANTHER" id="PTHR42928">
    <property type="entry name" value="TRICARBOXYLATE-BINDING PROTEIN"/>
    <property type="match status" value="1"/>
</dbReference>
<name>A0A1W2BX97_9BURK</name>
<evidence type="ECO:0000256" key="1">
    <source>
        <dbReference type="ARBA" id="ARBA00006987"/>
    </source>
</evidence>